<feature type="transmembrane region" description="Helical" evidence="8">
    <location>
        <begin position="190"/>
        <end position="208"/>
    </location>
</feature>
<organism evidence="9 10">
    <name type="scientific">Propionicimonas paludicola</name>
    <dbReference type="NCBI Taxonomy" id="185243"/>
    <lineage>
        <taxon>Bacteria</taxon>
        <taxon>Bacillati</taxon>
        <taxon>Actinomycetota</taxon>
        <taxon>Actinomycetes</taxon>
        <taxon>Propionibacteriales</taxon>
        <taxon>Nocardioidaceae</taxon>
        <taxon>Propionicimonas</taxon>
    </lineage>
</organism>
<dbReference type="InterPro" id="IPR018584">
    <property type="entry name" value="GT87"/>
</dbReference>
<reference evidence="9 10" key="1">
    <citation type="submission" date="2017-10" db="EMBL/GenBank/DDBJ databases">
        <title>Sequencing the genomes of 1000 actinobacteria strains.</title>
        <authorList>
            <person name="Klenk H.-P."/>
        </authorList>
    </citation>
    <scope>NUCLEOTIDE SEQUENCE [LARGE SCALE GENOMIC DNA]</scope>
    <source>
        <strain evidence="9 10">DSM 15597</strain>
    </source>
</reference>
<keyword evidence="2" id="KW-1003">Cell membrane</keyword>
<keyword evidence="3 9" id="KW-0808">Transferase</keyword>
<keyword evidence="4 8" id="KW-0812">Transmembrane</keyword>
<dbReference type="Proteomes" id="UP000226079">
    <property type="component" value="Unassembled WGS sequence"/>
</dbReference>
<feature type="transmembrane region" description="Helical" evidence="8">
    <location>
        <begin position="251"/>
        <end position="269"/>
    </location>
</feature>
<feature type="transmembrane region" description="Helical" evidence="8">
    <location>
        <begin position="51"/>
        <end position="71"/>
    </location>
</feature>
<evidence type="ECO:0000256" key="1">
    <source>
        <dbReference type="ARBA" id="ARBA00004651"/>
    </source>
</evidence>
<evidence type="ECO:0000256" key="4">
    <source>
        <dbReference type="ARBA" id="ARBA00022692"/>
    </source>
</evidence>
<gene>
    <name evidence="9" type="ORF">ATK74_2937</name>
</gene>
<keyword evidence="5 8" id="KW-1133">Transmembrane helix</keyword>
<comment type="caution">
    <text evidence="9">The sequence shown here is derived from an EMBL/GenBank/DDBJ whole genome shotgun (WGS) entry which is preliminary data.</text>
</comment>
<evidence type="ECO:0000256" key="8">
    <source>
        <dbReference type="SAM" id="Phobius"/>
    </source>
</evidence>
<protein>
    <submittedName>
        <fullName evidence="9">Alpha-1,2-mannosyltransferase</fullName>
    </submittedName>
</protein>
<feature type="transmembrane region" description="Helical" evidence="8">
    <location>
        <begin position="281"/>
        <end position="301"/>
    </location>
</feature>
<dbReference type="Pfam" id="PF09594">
    <property type="entry name" value="GT87"/>
    <property type="match status" value="1"/>
</dbReference>
<keyword evidence="10" id="KW-1185">Reference proteome</keyword>
<evidence type="ECO:0000313" key="9">
    <source>
        <dbReference type="EMBL" id="PFG18352.1"/>
    </source>
</evidence>
<feature type="transmembrane region" description="Helical" evidence="8">
    <location>
        <begin position="321"/>
        <end position="343"/>
    </location>
</feature>
<keyword evidence="6 8" id="KW-0472">Membrane</keyword>
<evidence type="ECO:0000256" key="6">
    <source>
        <dbReference type="ARBA" id="ARBA00023136"/>
    </source>
</evidence>
<evidence type="ECO:0000256" key="3">
    <source>
        <dbReference type="ARBA" id="ARBA00022679"/>
    </source>
</evidence>
<name>A0A2A9CXG6_9ACTN</name>
<comment type="subcellular location">
    <subcellularLocation>
        <location evidence="1">Cell membrane</location>
        <topology evidence="1">Multi-pass membrane protein</topology>
    </subcellularLocation>
</comment>
<dbReference type="GO" id="GO:0005886">
    <property type="term" value="C:plasma membrane"/>
    <property type="evidence" value="ECO:0007669"/>
    <property type="project" value="UniProtKB-SubCell"/>
</dbReference>
<dbReference type="GO" id="GO:0016758">
    <property type="term" value="F:hexosyltransferase activity"/>
    <property type="evidence" value="ECO:0007669"/>
    <property type="project" value="InterPro"/>
</dbReference>
<dbReference type="AlphaFoldDB" id="A0A2A9CXG6"/>
<evidence type="ECO:0000313" key="10">
    <source>
        <dbReference type="Proteomes" id="UP000226079"/>
    </source>
</evidence>
<feature type="transmembrane region" description="Helical" evidence="8">
    <location>
        <begin position="78"/>
        <end position="99"/>
    </location>
</feature>
<accession>A0A2A9CXG6</accession>
<keyword evidence="9" id="KW-0328">Glycosyltransferase</keyword>
<feature type="transmembrane region" description="Helical" evidence="8">
    <location>
        <begin position="162"/>
        <end position="183"/>
    </location>
</feature>
<dbReference type="EMBL" id="PDJC01000001">
    <property type="protein sequence ID" value="PFG18352.1"/>
    <property type="molecule type" value="Genomic_DNA"/>
</dbReference>
<proteinExistence type="inferred from homology"/>
<evidence type="ECO:0000256" key="5">
    <source>
        <dbReference type="ARBA" id="ARBA00022989"/>
    </source>
</evidence>
<evidence type="ECO:0000256" key="7">
    <source>
        <dbReference type="ARBA" id="ARBA00024033"/>
    </source>
</evidence>
<feature type="transmembrane region" description="Helical" evidence="8">
    <location>
        <begin position="350"/>
        <end position="368"/>
    </location>
</feature>
<evidence type="ECO:0000256" key="2">
    <source>
        <dbReference type="ARBA" id="ARBA00022475"/>
    </source>
</evidence>
<sequence length="394" mass="42386">MWSVVAIVALFAVLLALSLAFWGGATPYVFTDLDIYRASLRAVAAGTSNTYAALPYPPIAFVALSFLAYLPPVLGDQVWTALEVALIVVISLVLSMRTLEIQGRDRRAERWTLTALTATAALLLLTTLPVVSQITAGQMSLVVMSLAFIDLCGVLPRRYRGALVGVAGALKVTPLIFVVYYLVTGQRRKAAVATGSFAIVTGIGWAIFPAASWQFWTRVGGSDQFGDPARRDNLSIHSMLTRIAPELGAQSWLWLLLGAAVMISALWRARVHFQRGEKMESFLTVGAAATVVAPIAWPHYFVWLPVVAVWLWFTGRGRARVVAALIYLAYSQATVTTILAPLADAHPRSASVIDILVLIPMAIGIFGLPHRPMPLPDPADSSAPAGSGELALQP</sequence>
<comment type="similarity">
    <text evidence="7">Belongs to the glycosyltransferase 87 family.</text>
</comment>
<feature type="transmembrane region" description="Helical" evidence="8">
    <location>
        <begin position="111"/>
        <end position="131"/>
    </location>
</feature>